<comment type="caution">
    <text evidence="1">The sequence shown here is derived from an EMBL/GenBank/DDBJ whole genome shotgun (WGS) entry which is preliminary data.</text>
</comment>
<dbReference type="AlphaFoldDB" id="A0A1Q9E9R7"/>
<evidence type="ECO:0000313" key="2">
    <source>
        <dbReference type="Proteomes" id="UP000186817"/>
    </source>
</evidence>
<reference evidence="1 2" key="1">
    <citation type="submission" date="2016-02" db="EMBL/GenBank/DDBJ databases">
        <title>Genome analysis of coral dinoflagellate symbionts highlights evolutionary adaptations to a symbiotic lifestyle.</title>
        <authorList>
            <person name="Aranda M."/>
            <person name="Li Y."/>
            <person name="Liew Y.J."/>
            <person name="Baumgarten S."/>
            <person name="Simakov O."/>
            <person name="Wilson M."/>
            <person name="Piel J."/>
            <person name="Ashoor H."/>
            <person name="Bougouffa S."/>
            <person name="Bajic V.B."/>
            <person name="Ryu T."/>
            <person name="Ravasi T."/>
            <person name="Bayer T."/>
            <person name="Micklem G."/>
            <person name="Kim H."/>
            <person name="Bhak J."/>
            <person name="Lajeunesse T.C."/>
            <person name="Voolstra C.R."/>
        </authorList>
    </citation>
    <scope>NUCLEOTIDE SEQUENCE [LARGE SCALE GENOMIC DNA]</scope>
    <source>
        <strain evidence="1 2">CCMP2467</strain>
    </source>
</reference>
<dbReference type="Proteomes" id="UP000186817">
    <property type="component" value="Unassembled WGS sequence"/>
</dbReference>
<protein>
    <submittedName>
        <fullName evidence="1">Uncharacterized protein</fullName>
    </submittedName>
</protein>
<sequence>MVSAGGVSMGVVGVWQGVIFLEVASEFEDSFQSYRKRGSVLDVPSPSTTAIGRLASVGAVAAVVPAEGAAVAGWEGCQVFDSEPPSSAGEFDHELVSLRCQHGVWLVVVQVRGACDDEEPLMGVDCAWDKMPAFSPVCPMLGIELDVSDLQGQGLLIRNKPGRVAEVEALVRSCLKVGAVEPRDLLKMLGRIQFADSHVMGRAGKLALADIRTWSRCHERKVLISPAISSAFEVLLNRLTSGAPRCVPCGPGQQPVLLFTDGASESRTPSFVVRLAVLLSGLSF</sequence>
<accession>A0A1Q9E9R7</accession>
<gene>
    <name evidence="1" type="ORF">AK812_SmicGene12820</name>
</gene>
<name>A0A1Q9E9R7_SYMMI</name>
<organism evidence="1 2">
    <name type="scientific">Symbiodinium microadriaticum</name>
    <name type="common">Dinoflagellate</name>
    <name type="synonym">Zooxanthella microadriatica</name>
    <dbReference type="NCBI Taxonomy" id="2951"/>
    <lineage>
        <taxon>Eukaryota</taxon>
        <taxon>Sar</taxon>
        <taxon>Alveolata</taxon>
        <taxon>Dinophyceae</taxon>
        <taxon>Suessiales</taxon>
        <taxon>Symbiodiniaceae</taxon>
        <taxon>Symbiodinium</taxon>
    </lineage>
</organism>
<dbReference type="OrthoDB" id="10615798at2759"/>
<keyword evidence="2" id="KW-1185">Reference proteome</keyword>
<dbReference type="EMBL" id="LSRX01000217">
    <property type="protein sequence ID" value="OLQ04159.1"/>
    <property type="molecule type" value="Genomic_DNA"/>
</dbReference>
<proteinExistence type="predicted"/>
<evidence type="ECO:0000313" key="1">
    <source>
        <dbReference type="EMBL" id="OLQ04159.1"/>
    </source>
</evidence>